<evidence type="ECO:0000259" key="3">
    <source>
        <dbReference type="Pfam" id="PF01494"/>
    </source>
</evidence>
<dbReference type="PANTHER" id="PTHR43004">
    <property type="entry name" value="TRK SYSTEM POTASSIUM UPTAKE PROTEIN"/>
    <property type="match status" value="1"/>
</dbReference>
<dbReference type="GO" id="GO:0071949">
    <property type="term" value="F:FAD binding"/>
    <property type="evidence" value="ECO:0007669"/>
    <property type="project" value="InterPro"/>
</dbReference>
<dbReference type="Gene3D" id="3.30.9.10">
    <property type="entry name" value="D-Amino Acid Oxidase, subunit A, domain 2"/>
    <property type="match status" value="1"/>
</dbReference>
<gene>
    <name evidence="4" type="ORF">E1295_32835</name>
</gene>
<dbReference type="AlphaFoldDB" id="A0A4R5EX24"/>
<evidence type="ECO:0000256" key="1">
    <source>
        <dbReference type="ARBA" id="ARBA00022630"/>
    </source>
</evidence>
<name>A0A4R5EX24_9ACTN</name>
<dbReference type="NCBIfam" id="NF006091">
    <property type="entry name" value="PRK08243.1"/>
    <property type="match status" value="1"/>
</dbReference>
<dbReference type="InterPro" id="IPR002938">
    <property type="entry name" value="FAD-bd"/>
</dbReference>
<evidence type="ECO:0000313" key="5">
    <source>
        <dbReference type="Proteomes" id="UP000295136"/>
    </source>
</evidence>
<keyword evidence="2" id="KW-0274">FAD</keyword>
<dbReference type="Proteomes" id="UP000295136">
    <property type="component" value="Unassembled WGS sequence"/>
</dbReference>
<protein>
    <submittedName>
        <fullName evidence="4">4-hydroxybenzoate 3-monooxygenase</fullName>
    </submittedName>
</protein>
<keyword evidence="5" id="KW-1185">Reference proteome</keyword>
<dbReference type="InterPro" id="IPR050641">
    <property type="entry name" value="RIFMO-like"/>
</dbReference>
<keyword evidence="4" id="KW-0560">Oxidoreductase</keyword>
<comment type="caution">
    <text evidence="4">The sequence shown here is derived from an EMBL/GenBank/DDBJ whole genome shotgun (WGS) entry which is preliminary data.</text>
</comment>
<keyword evidence="4" id="KW-0503">Monooxygenase</keyword>
<feature type="domain" description="FAD-binding" evidence="3">
    <location>
        <begin position="2"/>
        <end position="338"/>
    </location>
</feature>
<dbReference type="EMBL" id="SMLD01000114">
    <property type="protein sequence ID" value="TDE39511.1"/>
    <property type="molecule type" value="Genomic_DNA"/>
</dbReference>
<dbReference type="SUPFAM" id="SSF54373">
    <property type="entry name" value="FAD-linked reductases, C-terminal domain"/>
    <property type="match status" value="1"/>
</dbReference>
<keyword evidence="1" id="KW-0285">Flavoprotein</keyword>
<proteinExistence type="predicted"/>
<organism evidence="4 5">
    <name type="scientific">Nonomuraea mesophila</name>
    <dbReference type="NCBI Taxonomy" id="2530382"/>
    <lineage>
        <taxon>Bacteria</taxon>
        <taxon>Bacillati</taxon>
        <taxon>Actinomycetota</taxon>
        <taxon>Actinomycetes</taxon>
        <taxon>Streptosporangiales</taxon>
        <taxon>Streptosporangiaceae</taxon>
        <taxon>Nonomuraea</taxon>
    </lineage>
</organism>
<dbReference type="PANTHER" id="PTHR43004:SF3">
    <property type="entry name" value="P-HYDROXYBENZOATE HYDROXYLASE"/>
    <property type="match status" value="1"/>
</dbReference>
<evidence type="ECO:0000313" key="4">
    <source>
        <dbReference type="EMBL" id="TDE39511.1"/>
    </source>
</evidence>
<dbReference type="InterPro" id="IPR036188">
    <property type="entry name" value="FAD/NAD-bd_sf"/>
</dbReference>
<accession>A0A4R5EX24</accession>
<dbReference type="Gene3D" id="3.50.50.60">
    <property type="entry name" value="FAD/NAD(P)-binding domain"/>
    <property type="match status" value="1"/>
</dbReference>
<dbReference type="PRINTS" id="PR00420">
    <property type="entry name" value="RNGMNOXGNASE"/>
</dbReference>
<dbReference type="GO" id="GO:0016709">
    <property type="term" value="F:oxidoreductase activity, acting on paired donors, with incorporation or reduction of molecular oxygen, NAD(P)H as one donor, and incorporation of one atom of oxygen"/>
    <property type="evidence" value="ECO:0007669"/>
    <property type="project" value="UniProtKB-ARBA"/>
</dbReference>
<dbReference type="Pfam" id="PF01494">
    <property type="entry name" value="FAD_binding_3"/>
    <property type="match status" value="1"/>
</dbReference>
<dbReference type="SUPFAM" id="SSF51905">
    <property type="entry name" value="FAD/NAD(P)-binding domain"/>
    <property type="match status" value="1"/>
</dbReference>
<sequence length="385" mass="42669">MRTQVGITGAGPAGLLLSHLLHLRGISSVVLEKRSRAYVERRVRAGVLEQGTVDTLVEAGVGERLLREGLPHHGIELRYDGASHRIAFEKLVPGRRITVYGQQEVVKDLIAARLAAGGDVRFEVDDVAPHDLETDRPYLTFGGERLDCDVIAGCDGFHGVSRPSVPEGVLSVHERDYPFAWLGILARVAPSSEELIYARTERGFALHSMRTPEISRFYLQVPADARVEEWPDERIWAELKARLESVPGFTLATGEIMEKGVTPMRAFVAEPMQYGRLYLAGDAAHIVPPTGAKGLNLAVADVRVLTDALAAYFEHGSSGPLDDYSRTCLRRVWRAQHFSWWMTTLLHTFDDDDAYARRLQLSYLDYVTSSEAAATTLAENYVGMP</sequence>
<evidence type="ECO:0000256" key="2">
    <source>
        <dbReference type="ARBA" id="ARBA00022827"/>
    </source>
</evidence>
<dbReference type="RefSeq" id="WP_132636512.1">
    <property type="nucleotide sequence ID" value="NZ_SMLD01000114.1"/>
</dbReference>
<reference evidence="4 5" key="1">
    <citation type="submission" date="2019-03" db="EMBL/GenBank/DDBJ databases">
        <title>Draft genome sequences of novel Actinobacteria.</title>
        <authorList>
            <person name="Sahin N."/>
            <person name="Ay H."/>
            <person name="Saygin H."/>
        </authorList>
    </citation>
    <scope>NUCLEOTIDE SEQUENCE [LARGE SCALE GENOMIC DNA]</scope>
    <source>
        <strain evidence="4 5">6K102</strain>
    </source>
</reference>